<reference evidence="4" key="2">
    <citation type="journal article" date="2021" name="Microbiome">
        <title>Successional dynamics and alternative stable states in a saline activated sludge microbial community over 9 years.</title>
        <authorList>
            <person name="Wang Y."/>
            <person name="Ye J."/>
            <person name="Ju F."/>
            <person name="Liu L."/>
            <person name="Boyd J.A."/>
            <person name="Deng Y."/>
            <person name="Parks D.H."/>
            <person name="Jiang X."/>
            <person name="Yin X."/>
            <person name="Woodcroft B.J."/>
            <person name="Tyson G.W."/>
            <person name="Hugenholtz P."/>
            <person name="Polz M.F."/>
            <person name="Zhang T."/>
        </authorList>
    </citation>
    <scope>NUCLEOTIDE SEQUENCE</scope>
    <source>
        <strain evidence="4">HKST-UBA11</strain>
    </source>
</reference>
<accession>A0A955L8J4</accession>
<evidence type="ECO:0000256" key="1">
    <source>
        <dbReference type="ARBA" id="ARBA00022723"/>
    </source>
</evidence>
<comment type="caution">
    <text evidence="4">The sequence shown here is derived from an EMBL/GenBank/DDBJ whole genome shotgun (WGS) entry which is preliminary data.</text>
</comment>
<reference evidence="4" key="1">
    <citation type="submission" date="2020-04" db="EMBL/GenBank/DDBJ databases">
        <authorList>
            <person name="Zhang T."/>
        </authorList>
    </citation>
    <scope>NUCLEOTIDE SEQUENCE</scope>
    <source>
        <strain evidence="4">HKST-UBA11</strain>
    </source>
</reference>
<dbReference type="SUPFAM" id="SSF109604">
    <property type="entry name" value="HD-domain/PDEase-like"/>
    <property type="match status" value="1"/>
</dbReference>
<protein>
    <submittedName>
        <fullName evidence="4">HD domain-containing protein</fullName>
    </submittedName>
</protein>
<dbReference type="Pfam" id="PF13023">
    <property type="entry name" value="HD_3"/>
    <property type="match status" value="1"/>
</dbReference>
<sequence>MEKDILKFLYTIEGLKDTLRHNWSKNGRHESVAEHTWRASVFFMIMNDLYDLKVDVVKVFKMILVHDIPELIAGDIPAFIKEGDQEEFEKQEALNSKEVFNLLPSPLNKEYHELYMEFETAETREALVAKAVDRIESQMQHVNSGIEYWEDEEVGEHMLTYPDTIINKLNNEQFGKIWEAVKQELVEMTNLYTKK</sequence>
<dbReference type="PANTHER" id="PTHR11845">
    <property type="entry name" value="5'-DEOXYNUCLEOTIDASE HDDC2"/>
    <property type="match status" value="1"/>
</dbReference>
<gene>
    <name evidence="4" type="ORF">KC717_03460</name>
</gene>
<evidence type="ECO:0000313" key="5">
    <source>
        <dbReference type="Proteomes" id="UP000754563"/>
    </source>
</evidence>
<dbReference type="AlphaFoldDB" id="A0A955L8J4"/>
<keyword evidence="2" id="KW-0378">Hydrolase</keyword>
<proteinExistence type="predicted"/>
<dbReference type="Gene3D" id="1.10.3210.10">
    <property type="entry name" value="Hypothetical protein af1432"/>
    <property type="match status" value="1"/>
</dbReference>
<organism evidence="4 5">
    <name type="scientific">Candidatus Dojkabacteria bacterium</name>
    <dbReference type="NCBI Taxonomy" id="2099670"/>
    <lineage>
        <taxon>Bacteria</taxon>
        <taxon>Candidatus Dojkabacteria</taxon>
    </lineage>
</organism>
<evidence type="ECO:0000313" key="4">
    <source>
        <dbReference type="EMBL" id="MCA9385681.1"/>
    </source>
</evidence>
<dbReference type="EMBL" id="JAGQLH010000036">
    <property type="protein sequence ID" value="MCA9385681.1"/>
    <property type="molecule type" value="Genomic_DNA"/>
</dbReference>
<evidence type="ECO:0000259" key="3">
    <source>
        <dbReference type="Pfam" id="PF13023"/>
    </source>
</evidence>
<evidence type="ECO:0000256" key="2">
    <source>
        <dbReference type="ARBA" id="ARBA00022801"/>
    </source>
</evidence>
<dbReference type="InterPro" id="IPR006674">
    <property type="entry name" value="HD_domain"/>
</dbReference>
<dbReference type="GO" id="GO:0046872">
    <property type="term" value="F:metal ion binding"/>
    <property type="evidence" value="ECO:0007669"/>
    <property type="project" value="UniProtKB-KW"/>
</dbReference>
<feature type="domain" description="HD" evidence="3">
    <location>
        <begin position="13"/>
        <end position="155"/>
    </location>
</feature>
<dbReference type="Proteomes" id="UP000754563">
    <property type="component" value="Unassembled WGS sequence"/>
</dbReference>
<dbReference type="PANTHER" id="PTHR11845:SF13">
    <property type="entry name" value="5'-DEOXYNUCLEOTIDASE HDDC2"/>
    <property type="match status" value="1"/>
</dbReference>
<name>A0A955L8J4_9BACT</name>
<keyword evidence="1" id="KW-0479">Metal-binding</keyword>
<dbReference type="GO" id="GO:0005737">
    <property type="term" value="C:cytoplasm"/>
    <property type="evidence" value="ECO:0007669"/>
    <property type="project" value="TreeGrafter"/>
</dbReference>
<dbReference type="GO" id="GO:0002953">
    <property type="term" value="F:5'-deoxynucleotidase activity"/>
    <property type="evidence" value="ECO:0007669"/>
    <property type="project" value="InterPro"/>
</dbReference>
<dbReference type="InterPro" id="IPR039356">
    <property type="entry name" value="YfbR/HDDC2"/>
</dbReference>